<reference evidence="2 3" key="1">
    <citation type="journal article" date="2022" name="Nat. Plants">
        <title>Genomes of leafy and leafless Platanthera orchids illuminate the evolution of mycoheterotrophy.</title>
        <authorList>
            <person name="Li M.H."/>
            <person name="Liu K.W."/>
            <person name="Li Z."/>
            <person name="Lu H.C."/>
            <person name="Ye Q.L."/>
            <person name="Zhang D."/>
            <person name="Wang J.Y."/>
            <person name="Li Y.F."/>
            <person name="Zhong Z.M."/>
            <person name="Liu X."/>
            <person name="Yu X."/>
            <person name="Liu D.K."/>
            <person name="Tu X.D."/>
            <person name="Liu B."/>
            <person name="Hao Y."/>
            <person name="Liao X.Y."/>
            <person name="Jiang Y.T."/>
            <person name="Sun W.H."/>
            <person name="Chen J."/>
            <person name="Chen Y.Q."/>
            <person name="Ai Y."/>
            <person name="Zhai J.W."/>
            <person name="Wu S.S."/>
            <person name="Zhou Z."/>
            <person name="Hsiao Y.Y."/>
            <person name="Wu W.L."/>
            <person name="Chen Y.Y."/>
            <person name="Lin Y.F."/>
            <person name="Hsu J.L."/>
            <person name="Li C.Y."/>
            <person name="Wang Z.W."/>
            <person name="Zhao X."/>
            <person name="Zhong W.Y."/>
            <person name="Ma X.K."/>
            <person name="Ma L."/>
            <person name="Huang J."/>
            <person name="Chen G.Z."/>
            <person name="Huang M.Z."/>
            <person name="Huang L."/>
            <person name="Peng D.H."/>
            <person name="Luo Y.B."/>
            <person name="Zou S.Q."/>
            <person name="Chen S.P."/>
            <person name="Lan S."/>
            <person name="Tsai W.C."/>
            <person name="Van de Peer Y."/>
            <person name="Liu Z.J."/>
        </authorList>
    </citation>
    <scope>NUCLEOTIDE SEQUENCE [LARGE SCALE GENOMIC DNA]</scope>
    <source>
        <strain evidence="2">Lor288</strain>
    </source>
</reference>
<evidence type="ECO:0000313" key="3">
    <source>
        <dbReference type="Proteomes" id="UP001412067"/>
    </source>
</evidence>
<dbReference type="EMBL" id="JBBWWR010000016">
    <property type="protein sequence ID" value="KAK8947614.1"/>
    <property type="molecule type" value="Genomic_DNA"/>
</dbReference>
<evidence type="ECO:0000313" key="2">
    <source>
        <dbReference type="EMBL" id="KAK8947614.1"/>
    </source>
</evidence>
<protein>
    <submittedName>
        <fullName evidence="2">Uncharacterized protein</fullName>
    </submittedName>
</protein>
<proteinExistence type="predicted"/>
<name>A0ABR2LR24_9ASPA</name>
<dbReference type="Proteomes" id="UP001412067">
    <property type="component" value="Unassembled WGS sequence"/>
</dbReference>
<gene>
    <name evidence="2" type="ORF">KSP40_PGU016990</name>
</gene>
<feature type="compositionally biased region" description="Basic and acidic residues" evidence="1">
    <location>
        <begin position="138"/>
        <end position="158"/>
    </location>
</feature>
<accession>A0ABR2LR24</accession>
<feature type="region of interest" description="Disordered" evidence="1">
    <location>
        <begin position="83"/>
        <end position="106"/>
    </location>
</feature>
<keyword evidence="3" id="KW-1185">Reference proteome</keyword>
<organism evidence="2 3">
    <name type="scientific">Platanthera guangdongensis</name>
    <dbReference type="NCBI Taxonomy" id="2320717"/>
    <lineage>
        <taxon>Eukaryota</taxon>
        <taxon>Viridiplantae</taxon>
        <taxon>Streptophyta</taxon>
        <taxon>Embryophyta</taxon>
        <taxon>Tracheophyta</taxon>
        <taxon>Spermatophyta</taxon>
        <taxon>Magnoliopsida</taxon>
        <taxon>Liliopsida</taxon>
        <taxon>Asparagales</taxon>
        <taxon>Orchidaceae</taxon>
        <taxon>Orchidoideae</taxon>
        <taxon>Orchideae</taxon>
        <taxon>Orchidinae</taxon>
        <taxon>Platanthera</taxon>
    </lineage>
</organism>
<comment type="caution">
    <text evidence="2">The sequence shown here is derived from an EMBL/GenBank/DDBJ whole genome shotgun (WGS) entry which is preliminary data.</text>
</comment>
<sequence length="252" mass="27946">MKEALSELEDDLVVLIDKLQVEAQCIPNITHSDVPIGGEENSLTWDSLLKEWLEEQSILNFSTLLKNNMVVFQLSSHLKSSRKSRRFNDRISQKASASDPPYGQHRKSQSLLNFISLEKDGISIDVTESDTSIRRRPKIDPEPSRHAPEILLKEESHGGRGNGLALRPKPGSRGDGESWGQNFVCGGDSLFADVRVSVRKSPSTANLNEIDSGSFVWLTSKWSLKADIVARPVIDGLSKPLAGRRNYKAAID</sequence>
<feature type="region of interest" description="Disordered" evidence="1">
    <location>
        <begin position="128"/>
        <end position="179"/>
    </location>
</feature>
<evidence type="ECO:0000256" key="1">
    <source>
        <dbReference type="SAM" id="MobiDB-lite"/>
    </source>
</evidence>